<dbReference type="EMBL" id="CADIKI010000005">
    <property type="protein sequence ID" value="CAB3786756.1"/>
    <property type="molecule type" value="Genomic_DNA"/>
</dbReference>
<evidence type="ECO:0000256" key="1">
    <source>
        <dbReference type="SAM" id="MobiDB-lite"/>
    </source>
</evidence>
<evidence type="ECO:0000313" key="2">
    <source>
        <dbReference type="EMBL" id="CAB3786756.1"/>
    </source>
</evidence>
<name>A0A6J5FTX7_9BURK</name>
<accession>A0A6J5FTX7</accession>
<reference evidence="2 3" key="1">
    <citation type="submission" date="2020-04" db="EMBL/GenBank/DDBJ databases">
        <authorList>
            <person name="De Canck E."/>
        </authorList>
    </citation>
    <scope>NUCLEOTIDE SEQUENCE [LARGE SCALE GENOMIC DNA]</scope>
    <source>
        <strain evidence="2 3">LMG 27177</strain>
    </source>
</reference>
<dbReference type="AlphaFoldDB" id="A0A6J5FTX7"/>
<keyword evidence="3" id="KW-1185">Reference proteome</keyword>
<organism evidence="2 3">
    <name type="scientific">Paraburkholderia fynbosensis</name>
    <dbReference type="NCBI Taxonomy" id="1200993"/>
    <lineage>
        <taxon>Bacteria</taxon>
        <taxon>Pseudomonadati</taxon>
        <taxon>Pseudomonadota</taxon>
        <taxon>Betaproteobacteria</taxon>
        <taxon>Burkholderiales</taxon>
        <taxon>Burkholderiaceae</taxon>
        <taxon>Paraburkholderia</taxon>
    </lineage>
</organism>
<feature type="region of interest" description="Disordered" evidence="1">
    <location>
        <begin position="41"/>
        <end position="81"/>
    </location>
</feature>
<dbReference type="Proteomes" id="UP000494252">
    <property type="component" value="Unassembled WGS sequence"/>
</dbReference>
<proteinExistence type="predicted"/>
<evidence type="ECO:0000313" key="3">
    <source>
        <dbReference type="Proteomes" id="UP000494252"/>
    </source>
</evidence>
<protein>
    <submittedName>
        <fullName evidence="2">Uncharacterized protein</fullName>
    </submittedName>
</protein>
<sequence>MKSARKMVLMVVLSRRKLQLVLHVLIVARGLVKPSRLCRSEVTGSSSGDMDKTRGSTSEIAIDMERPEPLVPGEPSRFASA</sequence>
<gene>
    <name evidence="2" type="ORF">LMG27177_02071</name>
</gene>